<keyword evidence="6" id="KW-0378">Hydrolase</keyword>
<dbReference type="EMBL" id="AGNK02005729">
    <property type="status" value="NOT_ANNOTATED_CDS"/>
    <property type="molecule type" value="Genomic_DNA"/>
</dbReference>
<accession>K4AIV3</accession>
<evidence type="ECO:0000256" key="6">
    <source>
        <dbReference type="ARBA" id="ARBA00022801"/>
    </source>
</evidence>
<evidence type="ECO:0000256" key="7">
    <source>
        <dbReference type="ARBA" id="ARBA00022807"/>
    </source>
</evidence>
<feature type="region of interest" description="Disordered" evidence="8">
    <location>
        <begin position="239"/>
        <end position="274"/>
    </location>
</feature>
<dbReference type="GO" id="GO:1904293">
    <property type="term" value="P:negative regulation of ERAD pathway"/>
    <property type="evidence" value="ECO:0000318"/>
    <property type="project" value="GO_Central"/>
</dbReference>
<dbReference type="InterPro" id="IPR018200">
    <property type="entry name" value="USP_CS"/>
</dbReference>
<evidence type="ECO:0000256" key="8">
    <source>
        <dbReference type="SAM" id="MobiDB-lite"/>
    </source>
</evidence>
<dbReference type="GO" id="GO:0016579">
    <property type="term" value="P:protein deubiquitination"/>
    <property type="evidence" value="ECO:0007669"/>
    <property type="project" value="InterPro"/>
</dbReference>
<dbReference type="SUPFAM" id="SSF54001">
    <property type="entry name" value="Cysteine proteinases"/>
    <property type="match status" value="1"/>
</dbReference>
<evidence type="ECO:0000256" key="4">
    <source>
        <dbReference type="ARBA" id="ARBA00022670"/>
    </source>
</evidence>
<dbReference type="InterPro" id="IPR028889">
    <property type="entry name" value="USP"/>
</dbReference>
<protein>
    <recommendedName>
        <fullName evidence="3">ubiquitinyl hydrolase 1</fullName>
        <ecNumber evidence="3">3.4.19.12</ecNumber>
    </recommendedName>
</protein>
<comment type="similarity">
    <text evidence="2">Belongs to the peptidase C19 family.</text>
</comment>
<dbReference type="InterPro" id="IPR044635">
    <property type="entry name" value="UBP14-like"/>
</dbReference>
<dbReference type="InParanoid" id="K4AIV3"/>
<sequence length="364" mass="41478">EYTVGLYNLGNTCYVNSTLQCLHSVPELKSSLMSYPDAATGNDIDQVSHNLTLATSNVFHELDQSFQPIAPTQFLEMLHKSYPQFAHLHNNAYMQQDADECWDHLVNTLSKTITTKSRVHCAKSGENCLEDAESFYSLKCHVSHDVDHIYEGLKRGLEREFWRHSPRLGQSAIYTGQAEIDELPRQEHKYLYLTVKFERLIWKKELSRNAKIPQKVEYPLQLDVYKFCSDELKQKLHAPRQMLGDPGNVDSTLKTHEKGSSSTQSEVSSSATAEEPYNMDIDEVELCIPKKKLTGLYDLHAVLTHKGSGEVGHYVSWVKQDDGKWVRFDDVDTSIHTEEDILDLCGGGDDHMAYICLYKGHMSE</sequence>
<dbReference type="EC" id="3.4.19.12" evidence="3"/>
<dbReference type="GO" id="GO:0004843">
    <property type="term" value="F:cysteine-type deubiquitinase activity"/>
    <property type="evidence" value="ECO:0000318"/>
    <property type="project" value="GO_Central"/>
</dbReference>
<dbReference type="Proteomes" id="UP000004995">
    <property type="component" value="Unassembled WGS sequence"/>
</dbReference>
<dbReference type="Pfam" id="PF00443">
    <property type="entry name" value="UCH"/>
    <property type="match status" value="1"/>
</dbReference>
<keyword evidence="4" id="KW-0645">Protease</keyword>
<proteinExistence type="inferred from homology"/>
<feature type="compositionally biased region" description="Low complexity" evidence="8">
    <location>
        <begin position="260"/>
        <end position="274"/>
    </location>
</feature>
<dbReference type="PANTHER" id="PTHR43982:SF1">
    <property type="entry name" value="UBIQUITIN CARBOXYL-TERMINAL HYDROLASE 14"/>
    <property type="match status" value="1"/>
</dbReference>
<dbReference type="Gramene" id="KQK89470">
    <property type="protein sequence ID" value="KQK89470"/>
    <property type="gene ID" value="SETIT_038815mg"/>
</dbReference>
<reference evidence="10" key="2">
    <citation type="submission" date="2018-08" db="UniProtKB">
        <authorList>
            <consortium name="EnsemblPlants"/>
        </authorList>
    </citation>
    <scope>IDENTIFICATION</scope>
    <source>
        <strain evidence="10">Yugu1</strain>
    </source>
</reference>
<dbReference type="EnsemblPlants" id="KQK89470">
    <property type="protein sequence ID" value="KQK89470"/>
    <property type="gene ID" value="SETIT_038815mg"/>
</dbReference>
<evidence type="ECO:0000256" key="3">
    <source>
        <dbReference type="ARBA" id="ARBA00012759"/>
    </source>
</evidence>
<dbReference type="GO" id="GO:0070628">
    <property type="term" value="F:proteasome binding"/>
    <property type="evidence" value="ECO:0000318"/>
    <property type="project" value="GO_Central"/>
</dbReference>
<dbReference type="GO" id="GO:0043161">
    <property type="term" value="P:proteasome-mediated ubiquitin-dependent protein catabolic process"/>
    <property type="evidence" value="ECO:0007669"/>
    <property type="project" value="InterPro"/>
</dbReference>
<dbReference type="STRING" id="4555.K4AIV3"/>
<dbReference type="PANTHER" id="PTHR43982">
    <property type="entry name" value="UBIQUITIN CARBOXYL-TERMINAL HYDROLASE"/>
    <property type="match status" value="1"/>
</dbReference>
<dbReference type="InterPro" id="IPR001394">
    <property type="entry name" value="Peptidase_C19_UCH"/>
</dbReference>
<evidence type="ECO:0000259" key="9">
    <source>
        <dbReference type="PROSITE" id="PS50235"/>
    </source>
</evidence>
<keyword evidence="5" id="KW-0833">Ubl conjugation pathway</keyword>
<dbReference type="AlphaFoldDB" id="K4AIV3"/>
<keyword evidence="11" id="KW-1185">Reference proteome</keyword>
<organism evidence="10 11">
    <name type="scientific">Setaria italica</name>
    <name type="common">Foxtail millet</name>
    <name type="synonym">Panicum italicum</name>
    <dbReference type="NCBI Taxonomy" id="4555"/>
    <lineage>
        <taxon>Eukaryota</taxon>
        <taxon>Viridiplantae</taxon>
        <taxon>Streptophyta</taxon>
        <taxon>Embryophyta</taxon>
        <taxon>Tracheophyta</taxon>
        <taxon>Spermatophyta</taxon>
        <taxon>Magnoliopsida</taxon>
        <taxon>Liliopsida</taxon>
        <taxon>Poales</taxon>
        <taxon>Poaceae</taxon>
        <taxon>PACMAD clade</taxon>
        <taxon>Panicoideae</taxon>
        <taxon>Panicodae</taxon>
        <taxon>Paniceae</taxon>
        <taxon>Cenchrinae</taxon>
        <taxon>Setaria</taxon>
    </lineage>
</organism>
<dbReference type="InterPro" id="IPR038765">
    <property type="entry name" value="Papain-like_cys_pep_sf"/>
</dbReference>
<dbReference type="PROSITE" id="PS50235">
    <property type="entry name" value="USP_3"/>
    <property type="match status" value="1"/>
</dbReference>
<keyword evidence="7" id="KW-0788">Thiol protease</keyword>
<evidence type="ECO:0000256" key="1">
    <source>
        <dbReference type="ARBA" id="ARBA00000707"/>
    </source>
</evidence>
<dbReference type="HOGENOM" id="CLU_017549_1_0_1"/>
<evidence type="ECO:0000313" key="11">
    <source>
        <dbReference type="Proteomes" id="UP000004995"/>
    </source>
</evidence>
<dbReference type="PROSITE" id="PS00973">
    <property type="entry name" value="USP_2"/>
    <property type="match status" value="1"/>
</dbReference>
<reference evidence="11" key="1">
    <citation type="journal article" date="2012" name="Nat. Biotechnol.">
        <title>Reference genome sequence of the model plant Setaria.</title>
        <authorList>
            <person name="Bennetzen J.L."/>
            <person name="Schmutz J."/>
            <person name="Wang H."/>
            <person name="Percifield R."/>
            <person name="Hawkins J."/>
            <person name="Pontaroli A.C."/>
            <person name="Estep M."/>
            <person name="Feng L."/>
            <person name="Vaughn J.N."/>
            <person name="Grimwood J."/>
            <person name="Jenkins J."/>
            <person name="Barry K."/>
            <person name="Lindquist E."/>
            <person name="Hellsten U."/>
            <person name="Deshpande S."/>
            <person name="Wang X."/>
            <person name="Wu X."/>
            <person name="Mitros T."/>
            <person name="Triplett J."/>
            <person name="Yang X."/>
            <person name="Ye C.Y."/>
            <person name="Mauro-Herrera M."/>
            <person name="Wang L."/>
            <person name="Li P."/>
            <person name="Sharma M."/>
            <person name="Sharma R."/>
            <person name="Ronald P.C."/>
            <person name="Panaud O."/>
            <person name="Kellogg E.A."/>
            <person name="Brutnell T.P."/>
            <person name="Doust A.N."/>
            <person name="Tuskan G.A."/>
            <person name="Rokhsar D."/>
            <person name="Devos K.M."/>
        </authorList>
    </citation>
    <scope>NUCLEOTIDE SEQUENCE [LARGE SCALE GENOMIC DNA]</scope>
    <source>
        <strain evidence="11">cv. Yugu1</strain>
    </source>
</reference>
<evidence type="ECO:0000256" key="5">
    <source>
        <dbReference type="ARBA" id="ARBA00022786"/>
    </source>
</evidence>
<evidence type="ECO:0000256" key="2">
    <source>
        <dbReference type="ARBA" id="ARBA00009085"/>
    </source>
</evidence>
<dbReference type="eggNOG" id="KOG1872">
    <property type="taxonomic scope" value="Eukaryota"/>
</dbReference>
<dbReference type="Gene3D" id="3.90.70.10">
    <property type="entry name" value="Cysteine proteinases"/>
    <property type="match status" value="1"/>
</dbReference>
<comment type="catalytic activity">
    <reaction evidence="1">
        <text>Thiol-dependent hydrolysis of ester, thioester, amide, peptide and isopeptide bonds formed by the C-terminal Gly of ubiquitin (a 76-residue protein attached to proteins as an intracellular targeting signal).</text>
        <dbReference type="EC" id="3.4.19.12"/>
    </reaction>
</comment>
<dbReference type="PROSITE" id="PS00972">
    <property type="entry name" value="USP_1"/>
    <property type="match status" value="1"/>
</dbReference>
<dbReference type="OMA" id="CFISNEG"/>
<name>K4AIV3_SETIT</name>
<evidence type="ECO:0000313" key="10">
    <source>
        <dbReference type="EnsemblPlants" id="KQK89470"/>
    </source>
</evidence>
<feature type="domain" description="USP" evidence="9">
    <location>
        <begin position="4"/>
        <end position="361"/>
    </location>
</feature>